<reference evidence="15 16" key="1">
    <citation type="submission" date="2018-10" db="EMBL/GenBank/DDBJ databases">
        <title>Histidinibacterium lentulum gen. nov., sp. nov., a marine bacterium from the culture broth of Picochlorum sp. 122.</title>
        <authorList>
            <person name="Wang G."/>
        </authorList>
    </citation>
    <scope>NUCLEOTIDE SEQUENCE [LARGE SCALE GENOMIC DNA]</scope>
    <source>
        <strain evidence="15 16">B17</strain>
    </source>
</reference>
<dbReference type="Pfam" id="PF00122">
    <property type="entry name" value="E1-E2_ATPase"/>
    <property type="match status" value="1"/>
</dbReference>
<dbReference type="GO" id="GO:0005524">
    <property type="term" value="F:ATP binding"/>
    <property type="evidence" value="ECO:0007669"/>
    <property type="project" value="UniProtKB-KW"/>
</dbReference>
<dbReference type="SFLD" id="SFLDS00003">
    <property type="entry name" value="Haloacid_Dehalogenase"/>
    <property type="match status" value="1"/>
</dbReference>
<feature type="transmembrane region" description="Helical" evidence="13">
    <location>
        <begin position="785"/>
        <end position="807"/>
    </location>
</feature>
<dbReference type="PANTHER" id="PTHR43294:SF21">
    <property type="entry name" value="CATION TRANSPORTING ATPASE"/>
    <property type="match status" value="1"/>
</dbReference>
<dbReference type="SFLD" id="SFLDF00027">
    <property type="entry name" value="p-type_atpase"/>
    <property type="match status" value="1"/>
</dbReference>
<dbReference type="Gene3D" id="3.40.50.1000">
    <property type="entry name" value="HAD superfamily/HAD-like"/>
    <property type="match status" value="1"/>
</dbReference>
<keyword evidence="3" id="KW-1003">Cell membrane</keyword>
<keyword evidence="16" id="KW-1185">Reference proteome</keyword>
<evidence type="ECO:0000256" key="10">
    <source>
        <dbReference type="ARBA" id="ARBA00022989"/>
    </source>
</evidence>
<feature type="transmembrane region" description="Helical" evidence="13">
    <location>
        <begin position="884"/>
        <end position="903"/>
    </location>
</feature>
<dbReference type="PRINTS" id="PR00120">
    <property type="entry name" value="HATPASE"/>
</dbReference>
<dbReference type="GO" id="GO:1990573">
    <property type="term" value="P:potassium ion import across plasma membrane"/>
    <property type="evidence" value="ECO:0007669"/>
    <property type="project" value="TreeGrafter"/>
</dbReference>
<dbReference type="InterPro" id="IPR036412">
    <property type="entry name" value="HAD-like_sf"/>
</dbReference>
<dbReference type="SUPFAM" id="SSF56784">
    <property type="entry name" value="HAD-like"/>
    <property type="match status" value="1"/>
</dbReference>
<dbReference type="SUPFAM" id="SSF81665">
    <property type="entry name" value="Calcium ATPase, transmembrane domain M"/>
    <property type="match status" value="1"/>
</dbReference>
<evidence type="ECO:0000313" key="15">
    <source>
        <dbReference type="EMBL" id="ROU04166.1"/>
    </source>
</evidence>
<dbReference type="FunFam" id="2.70.150.10:FF:000160">
    <property type="entry name" value="Sarcoplasmic/endoplasmic reticulum calcium ATPase 1"/>
    <property type="match status" value="1"/>
</dbReference>
<dbReference type="InterPro" id="IPR050510">
    <property type="entry name" value="Cation_transp_ATPase_P-type"/>
</dbReference>
<dbReference type="InterPro" id="IPR059000">
    <property type="entry name" value="ATPase_P-type_domA"/>
</dbReference>
<comment type="similarity">
    <text evidence="2">Belongs to the cation transport ATPase (P-type) (TC 3.A.3) family. Type IIA subfamily.</text>
</comment>
<evidence type="ECO:0000256" key="7">
    <source>
        <dbReference type="ARBA" id="ARBA00022840"/>
    </source>
</evidence>
<dbReference type="Pfam" id="PF00690">
    <property type="entry name" value="Cation_ATPase_N"/>
    <property type="match status" value="1"/>
</dbReference>
<sequence>MAAADPALVRRGGDGTSGSAQDPERPWHSRTTGETLEAFSTGPDGLSEAEARDRLGTAGPNRLPEPPRSGPVVRFLRQFNNLLIYVLLAAAVVTAGLGHPVDTGVILAVVLVNAIIGFVQEGRAEEALAAIRGMLAPEARVIRDGRRRSVPADALVPGDLVILEPGDRVPADLRFILANGLRIQEAVLTGESVAVEKTTEPVGEDAALGDRRSMGFSGALVAAGSGRGIVVATGPATEIGRISGLIQSVETTTTPLLRQMNVFARTVTLAILLVAAAILAFGVFAADMPFREVFMAVVGLAVAAIPEGLPAILTVTLAIGVQGMAARNAIVRRLPAIEALGSVSVICSDKTGTLTKNEMTVASVATAGCGYGVEGAGYAPHGGIVQDGREVTPQEHPLLGELAAGAALCNDAELAEAGGAWTVSGDPMEGALVTFACKAGLDPAALRAANPQTDAIPFDAAHRFMATLHHDHEGRAAVHVKGAPERILSMCATERRDADGTGPLDLDRWHQRALEIAERGQRVIAIATRPMPADVRGLRFEDVEGGLTLLGLVGLIDPPREEAIAAVAECRTAGIAVKMITGDHAGTARAIARQLGLEQADRVLTGAEIDALSPEELRAEVARTDVFARTSPEHKLRLVEALQAGGEAVAMTGDGVNDAPALKRADIGIAMGRMGTDAAKEAAEIVLADDNFATIAAAVRAGRTVYDNLKKAIVFLLPVNGGESLALIVALLLGLTLPITPVQILWVNMVSSVVLAMALAFESAEPDIMRRPPRPADEPILSRFVLWRVVFVSLLFCAGIFGMFSLAQARGATLEEARTVAVNTLVVMEIFYLFSVRFLNTTSLSVRAVLGTKPVLVAISVVTALQFAFTYAPFMATFFDTRPLTLGEGLAVLAVGPVLLLVLEVDKRITRRRPALR</sequence>
<keyword evidence="8" id="KW-0460">Magnesium</keyword>
<dbReference type="SFLD" id="SFLDG00002">
    <property type="entry name" value="C1.7:_P-type_atpase_like"/>
    <property type="match status" value="1"/>
</dbReference>
<dbReference type="InterPro" id="IPR023214">
    <property type="entry name" value="HAD_sf"/>
</dbReference>
<accession>A0A3N2R9Z1</accession>
<evidence type="ECO:0000256" key="5">
    <source>
        <dbReference type="ARBA" id="ARBA00022692"/>
    </source>
</evidence>
<feature type="transmembrane region" description="Helical" evidence="13">
    <location>
        <begin position="293"/>
        <end position="319"/>
    </location>
</feature>
<feature type="transmembrane region" description="Helical" evidence="13">
    <location>
        <begin position="79"/>
        <end position="97"/>
    </location>
</feature>
<dbReference type="GO" id="GO:0016887">
    <property type="term" value="F:ATP hydrolysis activity"/>
    <property type="evidence" value="ECO:0007669"/>
    <property type="project" value="InterPro"/>
</dbReference>
<dbReference type="InterPro" id="IPR008250">
    <property type="entry name" value="ATPase_P-typ_transduc_dom_A_sf"/>
</dbReference>
<protein>
    <submittedName>
        <fullName evidence="15">Cation-transporting P-type ATPase</fullName>
    </submittedName>
</protein>
<organism evidence="15 16">
    <name type="scientific">Histidinibacterium lentulum</name>
    <dbReference type="NCBI Taxonomy" id="2480588"/>
    <lineage>
        <taxon>Bacteria</taxon>
        <taxon>Pseudomonadati</taxon>
        <taxon>Pseudomonadota</taxon>
        <taxon>Alphaproteobacteria</taxon>
        <taxon>Rhodobacterales</taxon>
        <taxon>Paracoccaceae</taxon>
        <taxon>Histidinibacterium</taxon>
    </lineage>
</organism>
<dbReference type="InterPro" id="IPR004014">
    <property type="entry name" value="ATPase_P-typ_cation-transptr_N"/>
</dbReference>
<dbReference type="FunFam" id="3.40.50.1000:FF:000001">
    <property type="entry name" value="Phospholipid-transporting ATPase IC"/>
    <property type="match status" value="1"/>
</dbReference>
<evidence type="ECO:0000256" key="8">
    <source>
        <dbReference type="ARBA" id="ARBA00022842"/>
    </source>
</evidence>
<dbReference type="InterPro" id="IPR006068">
    <property type="entry name" value="ATPase_P-typ_cation-transptr_C"/>
</dbReference>
<dbReference type="EMBL" id="RDRB01000001">
    <property type="protein sequence ID" value="ROU04166.1"/>
    <property type="molecule type" value="Genomic_DNA"/>
</dbReference>
<dbReference type="PRINTS" id="PR00119">
    <property type="entry name" value="CATATPASE"/>
</dbReference>
<feature type="transmembrane region" description="Helical" evidence="13">
    <location>
        <begin position="743"/>
        <end position="764"/>
    </location>
</feature>
<evidence type="ECO:0000313" key="16">
    <source>
        <dbReference type="Proteomes" id="UP000268016"/>
    </source>
</evidence>
<dbReference type="InterPro" id="IPR044492">
    <property type="entry name" value="P_typ_ATPase_HD_dom"/>
</dbReference>
<keyword evidence="11 13" id="KW-0472">Membrane</keyword>
<evidence type="ECO:0000256" key="1">
    <source>
        <dbReference type="ARBA" id="ARBA00004651"/>
    </source>
</evidence>
<dbReference type="FunFam" id="3.40.50.1000:FF:000028">
    <property type="entry name" value="Calcium-transporting P-type ATPase, putative"/>
    <property type="match status" value="1"/>
</dbReference>
<dbReference type="OrthoDB" id="9807843at2"/>
<dbReference type="GO" id="GO:0005886">
    <property type="term" value="C:plasma membrane"/>
    <property type="evidence" value="ECO:0007669"/>
    <property type="project" value="UniProtKB-SubCell"/>
</dbReference>
<evidence type="ECO:0000259" key="14">
    <source>
        <dbReference type="SMART" id="SM00831"/>
    </source>
</evidence>
<proteinExistence type="inferred from homology"/>
<keyword evidence="7" id="KW-0067">ATP-binding</keyword>
<dbReference type="InterPro" id="IPR023298">
    <property type="entry name" value="ATPase_P-typ_TM_dom_sf"/>
</dbReference>
<dbReference type="CDD" id="cd02080">
    <property type="entry name" value="P-type_ATPase_cation"/>
    <property type="match status" value="1"/>
</dbReference>
<dbReference type="GO" id="GO:1902600">
    <property type="term" value="P:proton transmembrane transport"/>
    <property type="evidence" value="ECO:0007669"/>
    <property type="project" value="TreeGrafter"/>
</dbReference>
<feature type="region of interest" description="Disordered" evidence="12">
    <location>
        <begin position="1"/>
        <end position="48"/>
    </location>
</feature>
<dbReference type="GO" id="GO:0005391">
    <property type="term" value="F:P-type sodium:potassium-exchanging transporter activity"/>
    <property type="evidence" value="ECO:0007669"/>
    <property type="project" value="TreeGrafter"/>
</dbReference>
<dbReference type="Pfam" id="PF13246">
    <property type="entry name" value="Cation_ATPase"/>
    <property type="match status" value="1"/>
</dbReference>
<feature type="transmembrane region" description="Helical" evidence="13">
    <location>
        <begin position="267"/>
        <end position="287"/>
    </location>
</feature>
<dbReference type="SMART" id="SM00831">
    <property type="entry name" value="Cation_ATPase_N"/>
    <property type="match status" value="1"/>
</dbReference>
<feature type="transmembrane region" description="Helical" evidence="13">
    <location>
        <begin position="103"/>
        <end position="119"/>
    </location>
</feature>
<keyword evidence="6" id="KW-0547">Nucleotide-binding</keyword>
<dbReference type="SUPFAM" id="SSF81660">
    <property type="entry name" value="Metal cation-transporting ATPase, ATP-binding domain N"/>
    <property type="match status" value="1"/>
</dbReference>
<comment type="subcellular location">
    <subcellularLocation>
        <location evidence="1">Cell membrane</location>
        <topology evidence="1">Multi-pass membrane protein</topology>
    </subcellularLocation>
</comment>
<dbReference type="Pfam" id="PF08282">
    <property type="entry name" value="Hydrolase_3"/>
    <property type="match status" value="1"/>
</dbReference>
<dbReference type="Gene3D" id="1.20.1110.10">
    <property type="entry name" value="Calcium-transporting ATPase, transmembrane domain"/>
    <property type="match status" value="1"/>
</dbReference>
<feature type="transmembrane region" description="Helical" evidence="13">
    <location>
        <begin position="713"/>
        <end position="737"/>
    </location>
</feature>
<keyword evidence="9" id="KW-1278">Translocase</keyword>
<evidence type="ECO:0000256" key="11">
    <source>
        <dbReference type="ARBA" id="ARBA00023136"/>
    </source>
</evidence>
<dbReference type="Proteomes" id="UP000268016">
    <property type="component" value="Unassembled WGS sequence"/>
</dbReference>
<evidence type="ECO:0000256" key="9">
    <source>
        <dbReference type="ARBA" id="ARBA00022967"/>
    </source>
</evidence>
<dbReference type="InterPro" id="IPR023299">
    <property type="entry name" value="ATPase_P-typ_cyto_dom_N"/>
</dbReference>
<dbReference type="GO" id="GO:0030007">
    <property type="term" value="P:intracellular potassium ion homeostasis"/>
    <property type="evidence" value="ECO:0007669"/>
    <property type="project" value="TreeGrafter"/>
</dbReference>
<dbReference type="NCBIfam" id="TIGR01494">
    <property type="entry name" value="ATPase_P-type"/>
    <property type="match status" value="2"/>
</dbReference>
<name>A0A3N2R9Z1_9RHOB</name>
<dbReference type="Gene3D" id="3.40.1110.10">
    <property type="entry name" value="Calcium-transporting ATPase, cytoplasmic domain N"/>
    <property type="match status" value="1"/>
</dbReference>
<dbReference type="Pfam" id="PF00689">
    <property type="entry name" value="Cation_ATPase_C"/>
    <property type="match status" value="1"/>
</dbReference>
<comment type="caution">
    <text evidence="15">The sequence shown here is derived from an EMBL/GenBank/DDBJ whole genome shotgun (WGS) entry which is preliminary data.</text>
</comment>
<feature type="transmembrane region" description="Helical" evidence="13">
    <location>
        <begin position="819"/>
        <end position="839"/>
    </location>
</feature>
<evidence type="ECO:0000256" key="6">
    <source>
        <dbReference type="ARBA" id="ARBA00022741"/>
    </source>
</evidence>
<evidence type="ECO:0000256" key="12">
    <source>
        <dbReference type="SAM" id="MobiDB-lite"/>
    </source>
</evidence>
<keyword evidence="4" id="KW-0597">Phosphoprotein</keyword>
<dbReference type="PROSITE" id="PS00154">
    <property type="entry name" value="ATPASE_E1_E2"/>
    <property type="match status" value="1"/>
</dbReference>
<feature type="domain" description="Cation-transporting P-type ATPase N-terminal" evidence="14">
    <location>
        <begin position="26"/>
        <end position="99"/>
    </location>
</feature>
<dbReference type="InterPro" id="IPR001757">
    <property type="entry name" value="P_typ_ATPase"/>
</dbReference>
<dbReference type="GO" id="GO:0036376">
    <property type="term" value="P:sodium ion export across plasma membrane"/>
    <property type="evidence" value="ECO:0007669"/>
    <property type="project" value="TreeGrafter"/>
</dbReference>
<evidence type="ECO:0000256" key="4">
    <source>
        <dbReference type="ARBA" id="ARBA00022553"/>
    </source>
</evidence>
<gene>
    <name evidence="15" type="ORF">EAT49_01875</name>
</gene>
<evidence type="ECO:0000256" key="2">
    <source>
        <dbReference type="ARBA" id="ARBA00005675"/>
    </source>
</evidence>
<keyword evidence="10 13" id="KW-1133">Transmembrane helix</keyword>
<dbReference type="SUPFAM" id="SSF81653">
    <property type="entry name" value="Calcium ATPase, transduction domain A"/>
    <property type="match status" value="1"/>
</dbReference>
<feature type="transmembrane region" description="Helical" evidence="13">
    <location>
        <begin position="851"/>
        <end position="872"/>
    </location>
</feature>
<evidence type="ECO:0000256" key="13">
    <source>
        <dbReference type="SAM" id="Phobius"/>
    </source>
</evidence>
<dbReference type="AlphaFoldDB" id="A0A3N2R9Z1"/>
<keyword evidence="5 13" id="KW-0812">Transmembrane</keyword>
<dbReference type="GO" id="GO:0006883">
    <property type="term" value="P:intracellular sodium ion homeostasis"/>
    <property type="evidence" value="ECO:0007669"/>
    <property type="project" value="TreeGrafter"/>
</dbReference>
<evidence type="ECO:0000256" key="3">
    <source>
        <dbReference type="ARBA" id="ARBA00022475"/>
    </source>
</evidence>
<dbReference type="InterPro" id="IPR018303">
    <property type="entry name" value="ATPase_P-typ_P_site"/>
</dbReference>
<dbReference type="PANTHER" id="PTHR43294">
    <property type="entry name" value="SODIUM/POTASSIUM-TRANSPORTING ATPASE SUBUNIT ALPHA"/>
    <property type="match status" value="1"/>
</dbReference>
<dbReference type="Gene3D" id="2.70.150.10">
    <property type="entry name" value="Calcium-transporting ATPase, cytoplasmic transduction domain A"/>
    <property type="match status" value="1"/>
</dbReference>